<keyword evidence="3" id="KW-1185">Reference proteome</keyword>
<comment type="caution">
    <text evidence="2">The sequence shown here is derived from an EMBL/GenBank/DDBJ whole genome shotgun (WGS) entry which is preliminary data.</text>
</comment>
<dbReference type="EMBL" id="JAUYZG010000021">
    <property type="protein sequence ID" value="KAK2874432.1"/>
    <property type="molecule type" value="Genomic_DNA"/>
</dbReference>
<evidence type="ECO:0000313" key="3">
    <source>
        <dbReference type="Proteomes" id="UP001187343"/>
    </source>
</evidence>
<dbReference type="AlphaFoldDB" id="A0AA88PBT0"/>
<accession>A0AA88PBT0</accession>
<gene>
    <name evidence="2" type="ORF">Q8A67_021585</name>
</gene>
<protein>
    <submittedName>
        <fullName evidence="2">Uncharacterized protein</fullName>
    </submittedName>
</protein>
<name>A0AA88PBT0_9TELE</name>
<sequence length="106" mass="11066">MKAVEPQACRMWPPPTCLDRCATPGYPPKLAATNASSPPATSVSLNRRGPSCHLPARHNEHHLPADSPSHAEGASVTAAPPHSAISASLHMANHSPRCHMAGGRAI</sequence>
<proteinExistence type="predicted"/>
<evidence type="ECO:0000313" key="2">
    <source>
        <dbReference type="EMBL" id="KAK2874432.1"/>
    </source>
</evidence>
<dbReference type="Proteomes" id="UP001187343">
    <property type="component" value="Unassembled WGS sequence"/>
</dbReference>
<organism evidence="2 3">
    <name type="scientific">Cirrhinus molitorella</name>
    <name type="common">mud carp</name>
    <dbReference type="NCBI Taxonomy" id="172907"/>
    <lineage>
        <taxon>Eukaryota</taxon>
        <taxon>Metazoa</taxon>
        <taxon>Chordata</taxon>
        <taxon>Craniata</taxon>
        <taxon>Vertebrata</taxon>
        <taxon>Euteleostomi</taxon>
        <taxon>Actinopterygii</taxon>
        <taxon>Neopterygii</taxon>
        <taxon>Teleostei</taxon>
        <taxon>Ostariophysi</taxon>
        <taxon>Cypriniformes</taxon>
        <taxon>Cyprinidae</taxon>
        <taxon>Labeoninae</taxon>
        <taxon>Labeonini</taxon>
        <taxon>Cirrhinus</taxon>
    </lineage>
</organism>
<evidence type="ECO:0000256" key="1">
    <source>
        <dbReference type="SAM" id="MobiDB-lite"/>
    </source>
</evidence>
<feature type="compositionally biased region" description="Low complexity" evidence="1">
    <location>
        <begin position="31"/>
        <end position="44"/>
    </location>
</feature>
<feature type="region of interest" description="Disordered" evidence="1">
    <location>
        <begin position="29"/>
        <end position="84"/>
    </location>
</feature>
<reference evidence="2" key="1">
    <citation type="submission" date="2023-08" db="EMBL/GenBank/DDBJ databases">
        <title>Chromosome-level Genome Assembly of mud carp (Cirrhinus molitorella).</title>
        <authorList>
            <person name="Liu H."/>
        </authorList>
    </citation>
    <scope>NUCLEOTIDE SEQUENCE</scope>
    <source>
        <strain evidence="2">Prfri</strain>
        <tissue evidence="2">Muscle</tissue>
    </source>
</reference>